<dbReference type="GO" id="GO:0016491">
    <property type="term" value="F:oxidoreductase activity"/>
    <property type="evidence" value="ECO:0007669"/>
    <property type="project" value="InterPro"/>
</dbReference>
<keyword evidence="8" id="KW-1185">Reference proteome</keyword>
<dbReference type="PANTHER" id="PTHR11863">
    <property type="entry name" value="STEROL DESATURASE"/>
    <property type="match status" value="1"/>
</dbReference>
<evidence type="ECO:0000259" key="6">
    <source>
        <dbReference type="Pfam" id="PF04116"/>
    </source>
</evidence>
<dbReference type="Proteomes" id="UP000238634">
    <property type="component" value="Unassembled WGS sequence"/>
</dbReference>
<organism evidence="7 8">
    <name type="scientific">Phormidesmis priestleyi ULC007</name>
    <dbReference type="NCBI Taxonomy" id="1920490"/>
    <lineage>
        <taxon>Bacteria</taxon>
        <taxon>Bacillati</taxon>
        <taxon>Cyanobacteriota</taxon>
        <taxon>Cyanophyceae</taxon>
        <taxon>Leptolyngbyales</taxon>
        <taxon>Leptolyngbyaceae</taxon>
        <taxon>Phormidesmis</taxon>
    </lineage>
</organism>
<dbReference type="InterPro" id="IPR006694">
    <property type="entry name" value="Fatty_acid_hydroxylase"/>
</dbReference>
<dbReference type="EMBL" id="PVWG01000024">
    <property type="protein sequence ID" value="PSB17726.1"/>
    <property type="molecule type" value="Genomic_DNA"/>
</dbReference>
<reference evidence="7 8" key="2">
    <citation type="submission" date="2018-03" db="EMBL/GenBank/DDBJ databases">
        <title>The ancient ancestry and fast evolution of plastids.</title>
        <authorList>
            <person name="Moore K.R."/>
            <person name="Magnabosco C."/>
            <person name="Momper L."/>
            <person name="Gold D.A."/>
            <person name="Bosak T."/>
            <person name="Fournier G.P."/>
        </authorList>
    </citation>
    <scope>NUCLEOTIDE SEQUENCE [LARGE SCALE GENOMIC DNA]</scope>
    <source>
        <strain evidence="7 8">ULC007</strain>
    </source>
</reference>
<feature type="transmembrane region" description="Helical" evidence="5">
    <location>
        <begin position="90"/>
        <end position="115"/>
    </location>
</feature>
<comment type="caution">
    <text evidence="7">The sequence shown here is derived from an EMBL/GenBank/DDBJ whole genome shotgun (WGS) entry which is preliminary data.</text>
</comment>
<comment type="subcellular location">
    <subcellularLocation>
        <location evidence="1">Membrane</location>
    </subcellularLocation>
</comment>
<dbReference type="AlphaFoldDB" id="A0A2T1DB77"/>
<dbReference type="GO" id="GO:0016020">
    <property type="term" value="C:membrane"/>
    <property type="evidence" value="ECO:0007669"/>
    <property type="project" value="UniProtKB-SubCell"/>
</dbReference>
<gene>
    <name evidence="7" type="ORF">C7B65_17610</name>
</gene>
<dbReference type="Pfam" id="PF04116">
    <property type="entry name" value="FA_hydroxylase"/>
    <property type="match status" value="1"/>
</dbReference>
<dbReference type="GO" id="GO:0008610">
    <property type="term" value="P:lipid biosynthetic process"/>
    <property type="evidence" value="ECO:0007669"/>
    <property type="project" value="InterPro"/>
</dbReference>
<dbReference type="RefSeq" id="WP_073072934.1">
    <property type="nucleotide sequence ID" value="NZ_MPPI01000020.1"/>
</dbReference>
<evidence type="ECO:0000256" key="2">
    <source>
        <dbReference type="ARBA" id="ARBA00022692"/>
    </source>
</evidence>
<name>A0A2T1DB77_9CYAN</name>
<proteinExistence type="predicted"/>
<evidence type="ECO:0000256" key="4">
    <source>
        <dbReference type="ARBA" id="ARBA00023136"/>
    </source>
</evidence>
<feature type="transmembrane region" description="Helical" evidence="5">
    <location>
        <begin position="47"/>
        <end position="70"/>
    </location>
</feature>
<evidence type="ECO:0000256" key="3">
    <source>
        <dbReference type="ARBA" id="ARBA00022989"/>
    </source>
</evidence>
<keyword evidence="4 5" id="KW-0472">Membrane</keyword>
<evidence type="ECO:0000256" key="1">
    <source>
        <dbReference type="ARBA" id="ARBA00004370"/>
    </source>
</evidence>
<protein>
    <submittedName>
        <fullName evidence="7">Sterol desaturase family protein</fullName>
    </submittedName>
</protein>
<evidence type="ECO:0000313" key="8">
    <source>
        <dbReference type="Proteomes" id="UP000238634"/>
    </source>
</evidence>
<evidence type="ECO:0000313" key="7">
    <source>
        <dbReference type="EMBL" id="PSB17726.1"/>
    </source>
</evidence>
<reference evidence="7 8" key="1">
    <citation type="submission" date="2018-02" db="EMBL/GenBank/DDBJ databases">
        <authorList>
            <person name="Cohen D.B."/>
            <person name="Kent A.D."/>
        </authorList>
    </citation>
    <scope>NUCLEOTIDE SEQUENCE [LARGE SCALE GENOMIC DNA]</scope>
    <source>
        <strain evidence="7 8">ULC007</strain>
    </source>
</reference>
<evidence type="ECO:0000256" key="5">
    <source>
        <dbReference type="SAM" id="Phobius"/>
    </source>
</evidence>
<keyword evidence="3 5" id="KW-1133">Transmembrane helix</keyword>
<feature type="transmembrane region" description="Helical" evidence="5">
    <location>
        <begin position="15"/>
        <end position="35"/>
    </location>
</feature>
<dbReference type="InterPro" id="IPR050307">
    <property type="entry name" value="Sterol_Desaturase_Related"/>
</dbReference>
<dbReference type="STRING" id="1920490.GCA_001895925_00497"/>
<dbReference type="OrthoDB" id="9770329at2"/>
<accession>A0A2T1DB77</accession>
<keyword evidence="2 5" id="KW-0812">Transmembrane</keyword>
<sequence length="290" mass="33888">MVAYFSLVSDRAVEYIKMVAIASFILIIFELLFPGEKQSFKSKLKGAYFWIVYILITVALQTLIEQLLLINHYQSLFHLNLSELSQSQNSIYKAVGLILLPFIPYLVADLFYYWFHRLQHSNHFFWQFHSVHHSLREMSAFNDVHHFSEEIFRIPLMIIPLKLLVEIDIGETMALFILLRGWGQLIHSNTSFNFGKLQYLFVDPHFHRIHHSRFKEHRGKNYSAAFSLWDVLFGTGYFPKKGEYPPTGLDYVGEPANLQEFLFRPFSGKMVRSGSSLLTSAAKLKNKKLR</sequence>
<dbReference type="GO" id="GO:0005506">
    <property type="term" value="F:iron ion binding"/>
    <property type="evidence" value="ECO:0007669"/>
    <property type="project" value="InterPro"/>
</dbReference>
<feature type="domain" description="Fatty acid hydroxylase" evidence="6">
    <location>
        <begin position="105"/>
        <end position="235"/>
    </location>
</feature>